<sequence>MAVRPILKYPHSGLSTPCEPVIHFDEALRQLVEDLTETMHAAPGVGITAAHIGVPQRVTVIELSGEASRLVLVNPEILSFGQTLSRNTEGSVSMPGFTEEIERPGTIRYRYQDLTGTLHEADADGFLAICIQHEIDQLDGIFWLKRLSRLKRERLTKKWEKQNT</sequence>
<dbReference type="Gene3D" id="3.90.45.10">
    <property type="entry name" value="Peptide deformylase"/>
    <property type="match status" value="1"/>
</dbReference>
<dbReference type="NCBIfam" id="TIGR00079">
    <property type="entry name" value="pept_deformyl"/>
    <property type="match status" value="1"/>
</dbReference>
<dbReference type="PANTHER" id="PTHR10458">
    <property type="entry name" value="PEPTIDE DEFORMYLASE"/>
    <property type="match status" value="1"/>
</dbReference>
<reference evidence="3" key="1">
    <citation type="journal article" date="2015" name="Int. J. Syst. Evol. Microbiol.">
        <title>Rhizobium oryzicola sp. nov., potential plant-growth-promoting endophytic bacteria isolated from rice roots.</title>
        <authorList>
            <person name="Zhang X.X."/>
            <person name="Gao J.S."/>
            <person name="Cao Y.H."/>
            <person name="Sheirdil R.A."/>
            <person name="Wang X.C."/>
            <person name="Zhang L."/>
        </authorList>
    </citation>
    <scope>NUCLEOTIDE SEQUENCE</scope>
    <source>
        <strain evidence="3">05753</strain>
    </source>
</reference>
<organism evidence="3 4">
    <name type="scientific">Rhizobium oryzicola</name>
    <dbReference type="NCBI Taxonomy" id="1232668"/>
    <lineage>
        <taxon>Bacteria</taxon>
        <taxon>Pseudomonadati</taxon>
        <taxon>Pseudomonadota</taxon>
        <taxon>Alphaproteobacteria</taxon>
        <taxon>Hyphomicrobiales</taxon>
        <taxon>Rhizobiaceae</taxon>
        <taxon>Rhizobium/Agrobacterium group</taxon>
        <taxon>Rhizobium</taxon>
    </lineage>
</organism>
<evidence type="ECO:0000313" key="4">
    <source>
        <dbReference type="Proteomes" id="UP001169006"/>
    </source>
</evidence>
<evidence type="ECO:0000256" key="2">
    <source>
        <dbReference type="HAMAP-Rule" id="MF_00163"/>
    </source>
</evidence>
<dbReference type="PANTHER" id="PTHR10458:SF22">
    <property type="entry name" value="PEPTIDE DEFORMYLASE"/>
    <property type="match status" value="1"/>
</dbReference>
<keyword evidence="3" id="KW-0378">Hydrolase</keyword>
<dbReference type="GO" id="GO:0042586">
    <property type="term" value="F:peptide deformylase activity"/>
    <property type="evidence" value="ECO:0007669"/>
    <property type="project" value="UniProtKB-EC"/>
</dbReference>
<comment type="caution">
    <text evidence="3">The sequence shown here is derived from an EMBL/GenBank/DDBJ whole genome shotgun (WGS) entry which is preliminary data.</text>
</comment>
<dbReference type="PIRSF" id="PIRSF004749">
    <property type="entry name" value="Pep_def"/>
    <property type="match status" value="1"/>
</dbReference>
<protein>
    <recommendedName>
        <fullName evidence="2">Peptide deformylase-like</fullName>
    </recommendedName>
    <alternativeName>
        <fullName evidence="2">Polypeptide deformylase-like</fullName>
    </alternativeName>
</protein>
<dbReference type="Proteomes" id="UP001169006">
    <property type="component" value="Unassembled WGS sequence"/>
</dbReference>
<dbReference type="NCBIfam" id="NF009484">
    <property type="entry name" value="PRK12846.1-5"/>
    <property type="match status" value="1"/>
</dbReference>
<evidence type="ECO:0000256" key="1">
    <source>
        <dbReference type="ARBA" id="ARBA00010759"/>
    </source>
</evidence>
<dbReference type="SUPFAM" id="SSF56420">
    <property type="entry name" value="Peptide deformylase"/>
    <property type="match status" value="1"/>
</dbReference>
<dbReference type="PRINTS" id="PR01576">
    <property type="entry name" value="PDEFORMYLASE"/>
</dbReference>
<dbReference type="RefSeq" id="WP_302077935.1">
    <property type="nucleotide sequence ID" value="NZ_JAUKWQ010000005.1"/>
</dbReference>
<dbReference type="InterPro" id="IPR023635">
    <property type="entry name" value="Peptide_deformylase"/>
</dbReference>
<dbReference type="EMBL" id="JAUKWQ010000005">
    <property type="protein sequence ID" value="MDO1583738.1"/>
    <property type="molecule type" value="Genomic_DNA"/>
</dbReference>
<name>A0ABT8SZ97_9HYPH</name>
<feature type="active site" evidence="2">
    <location>
        <position position="134"/>
    </location>
</feature>
<proteinExistence type="inferred from homology"/>
<dbReference type="NCBIfam" id="NF001159">
    <property type="entry name" value="PRK00150.1-3"/>
    <property type="match status" value="1"/>
</dbReference>
<accession>A0ABT8SZ97</accession>
<gene>
    <name evidence="3" type="ORF">Q2T52_16750</name>
</gene>
<reference evidence="3" key="2">
    <citation type="submission" date="2023-07" db="EMBL/GenBank/DDBJ databases">
        <authorList>
            <person name="Sun H."/>
        </authorList>
    </citation>
    <scope>NUCLEOTIDE SEQUENCE</scope>
    <source>
        <strain evidence="3">05753</strain>
    </source>
</reference>
<dbReference type="CDD" id="cd00487">
    <property type="entry name" value="Pep_deformylase"/>
    <property type="match status" value="1"/>
</dbReference>
<evidence type="ECO:0000313" key="3">
    <source>
        <dbReference type="EMBL" id="MDO1583738.1"/>
    </source>
</evidence>
<keyword evidence="4" id="KW-1185">Reference proteome</keyword>
<comment type="similarity">
    <text evidence="1 2">Belongs to the polypeptide deformylase family.</text>
</comment>
<dbReference type="Pfam" id="PF01327">
    <property type="entry name" value="Pep_deformylase"/>
    <property type="match status" value="1"/>
</dbReference>
<dbReference type="HAMAP" id="MF_00163">
    <property type="entry name" value="Pep_deformylase"/>
    <property type="match status" value="1"/>
</dbReference>
<dbReference type="InterPro" id="IPR036821">
    <property type="entry name" value="Peptide_deformylase_sf"/>
</dbReference>
<comment type="caution">
    <text evidence="2">Lacks conserved residue(s) required for the propagation of feature annotation.</text>
</comment>